<sequence>MALILPRLALPHLQVAEALAALGAPASRDALAELLGAAHDETTRELEAVLEAPADHALVWPDGTEKLRMAGPLRQGWDGPLGLDAPLEELLAGTTSDELRGMLAALGVKPPGTKPQRLATLVEHHSDPGQIASVVAKAPAAARELLERRAEAAPGEPAQFIMFGHPIGSGAPDRLAPPACRLVPPGRNAVRRRDP</sequence>
<gene>
    <name evidence="1" type="ORF">GCM10010307_60370</name>
</gene>
<name>A0ABP6DVS4_9ACTN</name>
<proteinExistence type="predicted"/>
<reference evidence="2" key="1">
    <citation type="journal article" date="2019" name="Int. J. Syst. Evol. Microbiol.">
        <title>The Global Catalogue of Microorganisms (GCM) 10K type strain sequencing project: providing services to taxonomists for standard genome sequencing and annotation.</title>
        <authorList>
            <consortium name="The Broad Institute Genomics Platform"/>
            <consortium name="The Broad Institute Genome Sequencing Center for Infectious Disease"/>
            <person name="Wu L."/>
            <person name="Ma J."/>
        </authorList>
    </citation>
    <scope>NUCLEOTIDE SEQUENCE [LARGE SCALE GENOMIC DNA]</scope>
    <source>
        <strain evidence="2">JCM 4524</strain>
    </source>
</reference>
<evidence type="ECO:0000313" key="1">
    <source>
        <dbReference type="EMBL" id="GAA2650885.1"/>
    </source>
</evidence>
<keyword evidence="2" id="KW-1185">Reference proteome</keyword>
<dbReference type="EMBL" id="BAAASJ010000097">
    <property type="protein sequence ID" value="GAA2650885.1"/>
    <property type="molecule type" value="Genomic_DNA"/>
</dbReference>
<dbReference type="RefSeq" id="WP_344394175.1">
    <property type="nucleotide sequence ID" value="NZ_BAAASJ010000097.1"/>
</dbReference>
<organism evidence="1 2">
    <name type="scientific">Streptomyces vastus</name>
    <dbReference type="NCBI Taxonomy" id="285451"/>
    <lineage>
        <taxon>Bacteria</taxon>
        <taxon>Bacillati</taxon>
        <taxon>Actinomycetota</taxon>
        <taxon>Actinomycetes</taxon>
        <taxon>Kitasatosporales</taxon>
        <taxon>Streptomycetaceae</taxon>
        <taxon>Streptomyces</taxon>
    </lineage>
</organism>
<accession>A0ABP6DVS4</accession>
<protein>
    <recommendedName>
        <fullName evidence="3">SAP domain-containing protein</fullName>
    </recommendedName>
</protein>
<evidence type="ECO:0008006" key="3">
    <source>
        <dbReference type="Google" id="ProtNLM"/>
    </source>
</evidence>
<evidence type="ECO:0000313" key="2">
    <source>
        <dbReference type="Proteomes" id="UP001500151"/>
    </source>
</evidence>
<comment type="caution">
    <text evidence="1">The sequence shown here is derived from an EMBL/GenBank/DDBJ whole genome shotgun (WGS) entry which is preliminary data.</text>
</comment>
<dbReference type="Proteomes" id="UP001500151">
    <property type="component" value="Unassembled WGS sequence"/>
</dbReference>